<evidence type="ECO:0000313" key="2">
    <source>
        <dbReference type="EMBL" id="JAU40259.1"/>
    </source>
</evidence>
<dbReference type="AlphaFoldDB" id="A0A1J3F824"/>
<sequence>MSQMEQKETEPPRKQLRQPPSVPFVWEERPGFPKKNWQPSLATFVPSPPPLPPPIPVPVKLVTSVPFRWEETPGKPLPSSSNDPPKLPHPPLETTTPPPLPPPVPVPVKQVTSVPFDWEETPGQPYPCFIDDTNPFYQPLPPPPMYGDVETSSDTFDDASSDSFSSVPSLLTANRSVSIQGALVPDEFDENLNRETSLIPTSPAYESDDSTSSYMTGASSLVGASFLEKLFPRLLPQEKVETADSKDVQVPSTHPFNEELKLTTDSDNMNISFPVRAPQTLGELIMMSRRRSYMRRAVEMRKQNPPMEHTKYGAESCCLFVPGIKIIEGLEWRKYQPRLKLI</sequence>
<accession>A0A1J3F824</accession>
<dbReference type="EMBL" id="GEVK01012573">
    <property type="protein sequence ID" value="JAU40259.1"/>
    <property type="molecule type" value="Transcribed_RNA"/>
</dbReference>
<dbReference type="PANTHER" id="PTHR37767:SF1">
    <property type="entry name" value="HYDROXYPROLINE-RICH GLYCOPROTEIN FAMILY PROTEIN"/>
    <property type="match status" value="1"/>
</dbReference>
<organism evidence="2">
    <name type="scientific">Noccaea caerulescens</name>
    <name type="common">Alpine penny-cress</name>
    <name type="synonym">Thlaspi caerulescens</name>
    <dbReference type="NCBI Taxonomy" id="107243"/>
    <lineage>
        <taxon>Eukaryota</taxon>
        <taxon>Viridiplantae</taxon>
        <taxon>Streptophyta</taxon>
        <taxon>Embryophyta</taxon>
        <taxon>Tracheophyta</taxon>
        <taxon>Spermatophyta</taxon>
        <taxon>Magnoliopsida</taxon>
        <taxon>eudicotyledons</taxon>
        <taxon>Gunneridae</taxon>
        <taxon>Pentapetalae</taxon>
        <taxon>rosids</taxon>
        <taxon>malvids</taxon>
        <taxon>Brassicales</taxon>
        <taxon>Brassicaceae</taxon>
        <taxon>Coluteocarpeae</taxon>
        <taxon>Noccaea</taxon>
    </lineage>
</organism>
<name>A0A1J3F824_NOCCA</name>
<feature type="region of interest" description="Disordered" evidence="1">
    <location>
        <begin position="69"/>
        <end position="104"/>
    </location>
</feature>
<proteinExistence type="predicted"/>
<evidence type="ECO:0000256" key="1">
    <source>
        <dbReference type="SAM" id="MobiDB-lite"/>
    </source>
</evidence>
<gene>
    <name evidence="2" type="ORF">LC_TR5008_c0_g1_i1_g.17615</name>
</gene>
<feature type="region of interest" description="Disordered" evidence="1">
    <location>
        <begin position="1"/>
        <end position="30"/>
    </location>
</feature>
<reference evidence="2" key="1">
    <citation type="submission" date="2016-07" db="EMBL/GenBank/DDBJ databases">
        <title>De novo transcriptome assembly of four accessions of the metal hyperaccumulator plant Noccaea caerulescens.</title>
        <authorList>
            <person name="Blande D."/>
            <person name="Halimaa P."/>
            <person name="Tervahauta A.I."/>
            <person name="Aarts M.G."/>
            <person name="Karenlampi S.O."/>
        </authorList>
    </citation>
    <scope>NUCLEOTIDE SEQUENCE</scope>
</reference>
<feature type="compositionally biased region" description="Pro residues" evidence="1">
    <location>
        <begin position="85"/>
        <end position="104"/>
    </location>
</feature>
<evidence type="ECO:0008006" key="3">
    <source>
        <dbReference type="Google" id="ProtNLM"/>
    </source>
</evidence>
<protein>
    <recommendedName>
        <fullName evidence="3">Hydroxyproline-rich glycoprotein family protein</fullName>
    </recommendedName>
</protein>
<dbReference type="PANTHER" id="PTHR37767">
    <property type="entry name" value="HYDROXYPROLINE-RICH GLYCOPROTEIN FAMILY PROTEIN"/>
    <property type="match status" value="1"/>
</dbReference>
<feature type="compositionally biased region" description="Basic and acidic residues" evidence="1">
    <location>
        <begin position="1"/>
        <end position="13"/>
    </location>
</feature>